<evidence type="ECO:0000259" key="4">
    <source>
        <dbReference type="PROSITE" id="PS51898"/>
    </source>
</evidence>
<dbReference type="SUPFAM" id="SSF56349">
    <property type="entry name" value="DNA breaking-rejoining enzymes"/>
    <property type="match status" value="1"/>
</dbReference>
<dbReference type="AlphaFoldDB" id="A0A1M7S475"/>
<dbReference type="PROSITE" id="PS51898">
    <property type="entry name" value="TYR_RECOMBINASE"/>
    <property type="match status" value="1"/>
</dbReference>
<dbReference type="GO" id="GO:0006310">
    <property type="term" value="P:DNA recombination"/>
    <property type="evidence" value="ECO:0007669"/>
    <property type="project" value="UniProtKB-KW"/>
</dbReference>
<sequence length="257" mass="27318">MPDFAAALPRLGQLRIRELSVGTLNRHLHGIADTHGVTTARMCRSALSGMCTLAARHDALAQNPVRALGPITGWVKTAPRALTVPQLRQLRAALTYDDRAIARDLPDLLAFLMATGLRIGKACGLTWNAADLQAGTIEVRAAAVRVRGQGLVVKTTKTDAGTRTLVLPRWCVGMLRERAARPTATADDRGGRPVFPHPWAAGATRPTPRPTCGTPSLPRASTGSPATPSARPWPPSWTRPGSPLEQPPTSSVTPTPP</sequence>
<reference evidence="5 6" key="1">
    <citation type="submission" date="2016-12" db="EMBL/GenBank/DDBJ databases">
        <authorList>
            <person name="Song W.-J."/>
            <person name="Kurnit D.M."/>
        </authorList>
    </citation>
    <scope>NUCLEOTIDE SEQUENCE [LARGE SCALE GENOMIC DNA]</scope>
    <source>
        <strain evidence="5 6">DSM 43162</strain>
    </source>
</reference>
<accession>A0A1M7S475</accession>
<dbReference type="GO" id="GO:0015074">
    <property type="term" value="P:DNA integration"/>
    <property type="evidence" value="ECO:0007669"/>
    <property type="project" value="InterPro"/>
</dbReference>
<dbReference type="InterPro" id="IPR010998">
    <property type="entry name" value="Integrase_recombinase_N"/>
</dbReference>
<keyword evidence="2" id="KW-0233">DNA recombination</keyword>
<gene>
    <name evidence="5" type="ORF">SAMN05660350_00460</name>
</gene>
<feature type="compositionally biased region" description="Low complexity" evidence="3">
    <location>
        <begin position="247"/>
        <end position="257"/>
    </location>
</feature>
<keyword evidence="1" id="KW-0238">DNA-binding</keyword>
<evidence type="ECO:0000256" key="3">
    <source>
        <dbReference type="SAM" id="MobiDB-lite"/>
    </source>
</evidence>
<dbReference type="EMBL" id="FRDM01000001">
    <property type="protein sequence ID" value="SHN53105.1"/>
    <property type="molecule type" value="Genomic_DNA"/>
</dbReference>
<feature type="compositionally biased region" description="Basic and acidic residues" evidence="3">
    <location>
        <begin position="181"/>
        <end position="191"/>
    </location>
</feature>
<dbReference type="Proteomes" id="UP000184428">
    <property type="component" value="Unassembled WGS sequence"/>
</dbReference>
<evidence type="ECO:0000256" key="1">
    <source>
        <dbReference type="ARBA" id="ARBA00023125"/>
    </source>
</evidence>
<feature type="region of interest" description="Disordered" evidence="3">
    <location>
        <begin position="181"/>
        <end position="257"/>
    </location>
</feature>
<dbReference type="Gene3D" id="1.10.150.130">
    <property type="match status" value="1"/>
</dbReference>
<feature type="domain" description="Tyr recombinase" evidence="4">
    <location>
        <begin position="77"/>
        <end position="257"/>
    </location>
</feature>
<dbReference type="Gene3D" id="1.10.443.10">
    <property type="entry name" value="Intergrase catalytic core"/>
    <property type="match status" value="1"/>
</dbReference>
<protein>
    <submittedName>
        <fullName evidence="5">Phage integrase family protein</fullName>
    </submittedName>
</protein>
<dbReference type="InterPro" id="IPR002104">
    <property type="entry name" value="Integrase_catalytic"/>
</dbReference>
<name>A0A1M7S475_9ACTN</name>
<dbReference type="OrthoDB" id="9805859at2"/>
<organism evidence="5 6">
    <name type="scientific">Geodermatophilus obscurus</name>
    <dbReference type="NCBI Taxonomy" id="1861"/>
    <lineage>
        <taxon>Bacteria</taxon>
        <taxon>Bacillati</taxon>
        <taxon>Actinomycetota</taxon>
        <taxon>Actinomycetes</taxon>
        <taxon>Geodermatophilales</taxon>
        <taxon>Geodermatophilaceae</taxon>
        <taxon>Geodermatophilus</taxon>
    </lineage>
</organism>
<proteinExistence type="predicted"/>
<evidence type="ECO:0000256" key="2">
    <source>
        <dbReference type="ARBA" id="ARBA00023172"/>
    </source>
</evidence>
<dbReference type="GO" id="GO:0003677">
    <property type="term" value="F:DNA binding"/>
    <property type="evidence" value="ECO:0007669"/>
    <property type="project" value="UniProtKB-KW"/>
</dbReference>
<feature type="compositionally biased region" description="Low complexity" evidence="3">
    <location>
        <begin position="200"/>
        <end position="215"/>
    </location>
</feature>
<dbReference type="InterPro" id="IPR011010">
    <property type="entry name" value="DNA_brk_join_enz"/>
</dbReference>
<dbReference type="InterPro" id="IPR013762">
    <property type="entry name" value="Integrase-like_cat_sf"/>
</dbReference>
<evidence type="ECO:0000313" key="5">
    <source>
        <dbReference type="EMBL" id="SHN53105.1"/>
    </source>
</evidence>
<evidence type="ECO:0000313" key="6">
    <source>
        <dbReference type="Proteomes" id="UP000184428"/>
    </source>
</evidence>